<sequence>MGMEQLQQQSIPTLLAYGIIAVYALYFVLDQVFNIAVLSPPELLWHGLVSVIPATLVLESNQRIELSKDSTRSQLYAAKSEAIREMLGLRGNGKLLKSLPAAREVIGTGVNTIARRKSISAPRAVTSELPSGLGNWDNSCYQNSILQALASLPTLQRWLEGAVLNIGTNAGSSTTGNLQRLVAQLRDAGNNGKHIWTPSKLKNMSSWQQQDAQEYFSKILDEMDKEAKKVNAAMGVKVGLESLNAPEIDYHMRDHDEEHSRASKNRRLAHNPLEGWLAQRVMCIRCGASDGYSMIPFNCLTVSLGTGLSYTLENCLDEYTRREDIEGVECRRCTLLHAEEKLRKIVPFKTIMTEPAQNANQSAKLAPALPQDLQAQVAKRLQAIQEALGRDDYSDKTIKGACQIAQKAFVSSTKSKEAIIGRPPQSLVVHVNRSVFSETTGMLSKNYAHVKYPLQLDLRPWTLYRDGPAVEYRLSAVVVHKGAHENGHYICYRQHPSACARDEIRNPEADEPSDEKWFRLSDADVYNASQSEALNPSAGGVFMLFYERIKMNLEPDHTILEEEFTEAAVSQKEVEKEYVESEPPTVPPSVISETDTEITDYDYLDAMSERDDSLHLAPAIGLHQLPRTVATPKDAVRKDKVRNNTYTAMSV</sequence>
<dbReference type="PROSITE" id="PS00973">
    <property type="entry name" value="USP_2"/>
    <property type="match status" value="1"/>
</dbReference>
<evidence type="ECO:0000256" key="1">
    <source>
        <dbReference type="ARBA" id="ARBA00000707"/>
    </source>
</evidence>
<keyword evidence="8" id="KW-1133">Transmembrane helix</keyword>
<evidence type="ECO:0000256" key="8">
    <source>
        <dbReference type="SAM" id="Phobius"/>
    </source>
</evidence>
<reference evidence="11" key="3">
    <citation type="submission" date="2025-08" db="UniProtKB">
        <authorList>
            <consortium name="RefSeq"/>
        </authorList>
    </citation>
    <scope>IDENTIFICATION</scope>
    <source>
        <strain evidence="11">CBS 342.82</strain>
    </source>
</reference>
<dbReference type="SUPFAM" id="SSF54001">
    <property type="entry name" value="Cysteine proteinases"/>
    <property type="match status" value="1"/>
</dbReference>
<dbReference type="RefSeq" id="XP_033464100.1">
    <property type="nucleotide sequence ID" value="XM_033606710.1"/>
</dbReference>
<keyword evidence="7" id="KW-0788">Thiol protease</keyword>
<evidence type="ECO:0000256" key="4">
    <source>
        <dbReference type="ARBA" id="ARBA00022670"/>
    </source>
</evidence>
<evidence type="ECO:0000256" key="2">
    <source>
        <dbReference type="ARBA" id="ARBA00009085"/>
    </source>
</evidence>
<dbReference type="AlphaFoldDB" id="A0A6J3MH93"/>
<dbReference type="GO" id="GO:0006508">
    <property type="term" value="P:proteolysis"/>
    <property type="evidence" value="ECO:0007669"/>
    <property type="project" value="UniProtKB-KW"/>
</dbReference>
<dbReference type="InterPro" id="IPR038765">
    <property type="entry name" value="Papain-like_cys_pep_sf"/>
</dbReference>
<dbReference type="GO" id="GO:0004843">
    <property type="term" value="F:cysteine-type deubiquitinase activity"/>
    <property type="evidence" value="ECO:0007669"/>
    <property type="project" value="UniProtKB-EC"/>
</dbReference>
<dbReference type="Gene3D" id="3.90.70.10">
    <property type="entry name" value="Cysteine proteinases"/>
    <property type="match status" value="1"/>
</dbReference>
<evidence type="ECO:0000256" key="3">
    <source>
        <dbReference type="ARBA" id="ARBA00012759"/>
    </source>
</evidence>
<evidence type="ECO:0000259" key="9">
    <source>
        <dbReference type="PROSITE" id="PS50235"/>
    </source>
</evidence>
<dbReference type="Proteomes" id="UP000504637">
    <property type="component" value="Unplaced"/>
</dbReference>
<comment type="similarity">
    <text evidence="2">Belongs to the peptidase C19 family.</text>
</comment>
<keyword evidence="5" id="KW-0833">Ubl conjugation pathway</keyword>
<dbReference type="GeneID" id="54364510"/>
<dbReference type="InterPro" id="IPR050164">
    <property type="entry name" value="Peptidase_C19"/>
</dbReference>
<keyword evidence="8" id="KW-0472">Membrane</keyword>
<feature type="domain" description="USP" evidence="9">
    <location>
        <begin position="131"/>
        <end position="549"/>
    </location>
</feature>
<feature type="transmembrane region" description="Helical" evidence="8">
    <location>
        <begin position="12"/>
        <end position="29"/>
    </location>
</feature>
<evidence type="ECO:0000256" key="5">
    <source>
        <dbReference type="ARBA" id="ARBA00022786"/>
    </source>
</evidence>
<organism evidence="11">
    <name type="scientific">Dissoconium aciculare CBS 342.82</name>
    <dbReference type="NCBI Taxonomy" id="1314786"/>
    <lineage>
        <taxon>Eukaryota</taxon>
        <taxon>Fungi</taxon>
        <taxon>Dikarya</taxon>
        <taxon>Ascomycota</taxon>
        <taxon>Pezizomycotina</taxon>
        <taxon>Dothideomycetes</taxon>
        <taxon>Dothideomycetidae</taxon>
        <taxon>Mycosphaerellales</taxon>
        <taxon>Dissoconiaceae</taxon>
        <taxon>Dissoconium</taxon>
    </lineage>
</organism>
<dbReference type="OrthoDB" id="2020758at2759"/>
<accession>A0A6J3MH93</accession>
<dbReference type="InterPro" id="IPR001394">
    <property type="entry name" value="Peptidase_C19_UCH"/>
</dbReference>
<protein>
    <recommendedName>
        <fullName evidence="3">ubiquitinyl hydrolase 1</fullName>
        <ecNumber evidence="3">3.4.19.12</ecNumber>
    </recommendedName>
</protein>
<evidence type="ECO:0000256" key="7">
    <source>
        <dbReference type="ARBA" id="ARBA00022807"/>
    </source>
</evidence>
<comment type="catalytic activity">
    <reaction evidence="1">
        <text>Thiol-dependent hydrolysis of ester, thioester, amide, peptide and isopeptide bonds formed by the C-terminal Gly of ubiquitin (a 76-residue protein attached to proteins as an intracellular targeting signal).</text>
        <dbReference type="EC" id="3.4.19.12"/>
    </reaction>
</comment>
<evidence type="ECO:0000313" key="11">
    <source>
        <dbReference type="RefSeq" id="XP_033464100.1"/>
    </source>
</evidence>
<gene>
    <name evidence="11" type="ORF">K489DRAFT_391693</name>
</gene>
<name>A0A6J3MH93_9PEZI</name>
<dbReference type="PROSITE" id="PS50235">
    <property type="entry name" value="USP_3"/>
    <property type="match status" value="1"/>
</dbReference>
<dbReference type="GO" id="GO:0016579">
    <property type="term" value="P:protein deubiquitination"/>
    <property type="evidence" value="ECO:0007669"/>
    <property type="project" value="InterPro"/>
</dbReference>
<dbReference type="CDD" id="cd02662">
    <property type="entry name" value="Peptidase_C19F"/>
    <property type="match status" value="1"/>
</dbReference>
<keyword evidence="4" id="KW-0645">Protease</keyword>
<dbReference type="GO" id="GO:0005634">
    <property type="term" value="C:nucleus"/>
    <property type="evidence" value="ECO:0007669"/>
    <property type="project" value="TreeGrafter"/>
</dbReference>
<keyword evidence="8" id="KW-0812">Transmembrane</keyword>
<dbReference type="GO" id="GO:0005829">
    <property type="term" value="C:cytosol"/>
    <property type="evidence" value="ECO:0007669"/>
    <property type="project" value="TreeGrafter"/>
</dbReference>
<dbReference type="InterPro" id="IPR018200">
    <property type="entry name" value="USP_CS"/>
</dbReference>
<keyword evidence="6" id="KW-0378">Hydrolase</keyword>
<dbReference type="PANTHER" id="PTHR24006">
    <property type="entry name" value="UBIQUITIN CARBOXYL-TERMINAL HYDROLASE"/>
    <property type="match status" value="1"/>
</dbReference>
<evidence type="ECO:0000313" key="10">
    <source>
        <dbReference type="Proteomes" id="UP000504637"/>
    </source>
</evidence>
<proteinExistence type="inferred from homology"/>
<keyword evidence="10" id="KW-1185">Reference proteome</keyword>
<evidence type="ECO:0000256" key="6">
    <source>
        <dbReference type="ARBA" id="ARBA00022801"/>
    </source>
</evidence>
<dbReference type="EC" id="3.4.19.12" evidence="3"/>
<dbReference type="Pfam" id="PF00443">
    <property type="entry name" value="UCH"/>
    <property type="match status" value="1"/>
</dbReference>
<reference evidence="11" key="1">
    <citation type="submission" date="2020-01" db="EMBL/GenBank/DDBJ databases">
        <authorList>
            <consortium name="DOE Joint Genome Institute"/>
            <person name="Haridas S."/>
            <person name="Albert R."/>
            <person name="Binder M."/>
            <person name="Bloem J."/>
            <person name="Labutti K."/>
            <person name="Salamov A."/>
            <person name="Andreopoulos B."/>
            <person name="Baker S.E."/>
            <person name="Barry K."/>
            <person name="Bills G."/>
            <person name="Bluhm B.H."/>
            <person name="Cannon C."/>
            <person name="Castanera R."/>
            <person name="Culley D.E."/>
            <person name="Daum C."/>
            <person name="Ezra D."/>
            <person name="Gonzalez J.B."/>
            <person name="Henrissat B."/>
            <person name="Kuo A."/>
            <person name="Liang C."/>
            <person name="Lipzen A."/>
            <person name="Lutzoni F."/>
            <person name="Magnuson J."/>
            <person name="Mondo S."/>
            <person name="Nolan M."/>
            <person name="Ohm R."/>
            <person name="Pangilinan J."/>
            <person name="Park H.-J."/>
            <person name="Ramirez L."/>
            <person name="Alfaro M."/>
            <person name="Sun H."/>
            <person name="Tritt A."/>
            <person name="Yoshinaga Y."/>
            <person name="Zwiers L.-H."/>
            <person name="Turgeon B.G."/>
            <person name="Goodwin S.B."/>
            <person name="Spatafora J.W."/>
            <person name="Crous P.W."/>
            <person name="Grigoriev I.V."/>
        </authorList>
    </citation>
    <scope>NUCLEOTIDE SEQUENCE</scope>
    <source>
        <strain evidence="11">CBS 342.82</strain>
    </source>
</reference>
<dbReference type="InterPro" id="IPR028889">
    <property type="entry name" value="USP"/>
</dbReference>
<dbReference type="PANTHER" id="PTHR24006:SF888">
    <property type="entry name" value="UBIQUITIN CARBOXYL-TERMINAL HYDROLASE 30"/>
    <property type="match status" value="1"/>
</dbReference>
<reference evidence="11" key="2">
    <citation type="submission" date="2020-04" db="EMBL/GenBank/DDBJ databases">
        <authorList>
            <consortium name="NCBI Genome Project"/>
        </authorList>
    </citation>
    <scope>NUCLEOTIDE SEQUENCE</scope>
    <source>
        <strain evidence="11">CBS 342.82</strain>
    </source>
</reference>